<name>A0A5A7MRQ8_9PROT</name>
<keyword evidence="4 10" id="KW-0456">Lyase</keyword>
<evidence type="ECO:0000256" key="2">
    <source>
        <dbReference type="ARBA" id="ARBA00009077"/>
    </source>
</evidence>
<dbReference type="InterPro" id="IPR015421">
    <property type="entry name" value="PyrdxlP-dep_Trfase_major"/>
</dbReference>
<dbReference type="PANTHER" id="PTHR43500:SF1">
    <property type="entry name" value="CYSTATHIONINE BETA-LYASE-RELATED"/>
    <property type="match status" value="1"/>
</dbReference>
<evidence type="ECO:0000256" key="1">
    <source>
        <dbReference type="ARBA" id="ARBA00001933"/>
    </source>
</evidence>
<dbReference type="PANTHER" id="PTHR43500">
    <property type="entry name" value="CYSTATHIONINE BETA-LYASE-RELATED"/>
    <property type="match status" value="1"/>
</dbReference>
<evidence type="ECO:0000313" key="10">
    <source>
        <dbReference type="EMBL" id="GEQ98426.1"/>
    </source>
</evidence>
<dbReference type="PIRSF" id="PIRSF001434">
    <property type="entry name" value="CGS"/>
    <property type="match status" value="1"/>
</dbReference>
<evidence type="ECO:0000256" key="4">
    <source>
        <dbReference type="ARBA" id="ARBA00023239"/>
    </source>
</evidence>
<dbReference type="EMBL" id="BKCL01000006">
    <property type="protein sequence ID" value="GEQ98426.1"/>
    <property type="molecule type" value="Genomic_DNA"/>
</dbReference>
<gene>
    <name evidence="10" type="primary">metC</name>
    <name evidence="10" type="ORF">JCM17844_20630</name>
</gene>
<dbReference type="AlphaFoldDB" id="A0A5A7MRQ8"/>
<dbReference type="InterPro" id="IPR006233">
    <property type="entry name" value="Cys_b_lyase_bac"/>
</dbReference>
<proteinExistence type="inferred from homology"/>
<dbReference type="PROSITE" id="PS00868">
    <property type="entry name" value="CYS_MET_METAB_PP"/>
    <property type="match status" value="1"/>
</dbReference>
<dbReference type="RefSeq" id="WP_150000728.1">
    <property type="nucleotide sequence ID" value="NZ_BKCL01000006.1"/>
</dbReference>
<dbReference type="InterPro" id="IPR015422">
    <property type="entry name" value="PyrdxlP-dep_Trfase_small"/>
</dbReference>
<comment type="caution">
    <text evidence="10">The sequence shown here is derived from an EMBL/GenBank/DDBJ whole genome shotgun (WGS) entry which is preliminary data.</text>
</comment>
<dbReference type="GO" id="GO:0030170">
    <property type="term" value="F:pyridoxal phosphate binding"/>
    <property type="evidence" value="ECO:0007669"/>
    <property type="project" value="InterPro"/>
</dbReference>
<evidence type="ECO:0000256" key="5">
    <source>
        <dbReference type="ARBA" id="ARBA00046315"/>
    </source>
</evidence>
<dbReference type="GO" id="GO:0019450">
    <property type="term" value="P:L-cysteine catabolic process to pyruvate"/>
    <property type="evidence" value="ECO:0007669"/>
    <property type="project" value="TreeGrafter"/>
</dbReference>
<evidence type="ECO:0000256" key="3">
    <source>
        <dbReference type="ARBA" id="ARBA00022898"/>
    </source>
</evidence>
<dbReference type="Pfam" id="PF01053">
    <property type="entry name" value="Cys_Met_Meta_PP"/>
    <property type="match status" value="1"/>
</dbReference>
<dbReference type="Gene3D" id="3.90.1150.10">
    <property type="entry name" value="Aspartate Aminotransferase, domain 1"/>
    <property type="match status" value="1"/>
</dbReference>
<feature type="modified residue" description="N6-(pyridoxal phosphate)lysine" evidence="8">
    <location>
        <position position="204"/>
    </location>
</feature>
<dbReference type="GO" id="GO:0019346">
    <property type="term" value="P:transsulfuration"/>
    <property type="evidence" value="ECO:0007669"/>
    <property type="project" value="InterPro"/>
</dbReference>
<dbReference type="InterPro" id="IPR015424">
    <property type="entry name" value="PyrdxlP-dep_Trfase"/>
</dbReference>
<dbReference type="Proteomes" id="UP000322084">
    <property type="component" value="Unassembled WGS sequence"/>
</dbReference>
<organism evidence="10 11">
    <name type="scientific">Iodidimonas gelatinilytica</name>
    <dbReference type="NCBI Taxonomy" id="1236966"/>
    <lineage>
        <taxon>Bacteria</taxon>
        <taxon>Pseudomonadati</taxon>
        <taxon>Pseudomonadota</taxon>
        <taxon>Alphaproteobacteria</taxon>
        <taxon>Iodidimonadales</taxon>
        <taxon>Iodidimonadaceae</taxon>
        <taxon>Iodidimonas</taxon>
    </lineage>
</organism>
<accession>A0A5A7MRQ8</accession>
<comment type="similarity">
    <text evidence="2 9">Belongs to the trans-sulfuration enzymes family.</text>
</comment>
<sequence length="390" mass="43129">MKRDTTIIEAGRRPEWTQGIVNPPVYRASTCIFERYQDLRDGVKDPDAGLFYGRRGTPTHWALREAITELEGGAGTWLYPSGMAAVAGAILACVRTGDHILVTDSVYEPTRFLCQGMLRDFGVETTFYDPEIGAGIEALFQENTRLVITESPGSLTLEVQDLPAISKVAHAHDALVLLDNTWATPLHMRAFDLGVDISVHAATKYIVGHSDVMLGTATANARAWPKLKHGATQMGHTASPDDVWLALRGLRTLPVRLKQHEASALKIAQWLQEREDVDQVLHPALPTAPGHDLFKRDFSGACGLFSFTLNRGSYDMIDAFVDDMRLFKIGFSWGGFESLILPTDPARVRSATKWQAPGPLLRLHVGLEDPDDLIDDLAKAFDRYNRLLNA</sequence>
<reference evidence="10 11" key="1">
    <citation type="submission" date="2019-09" db="EMBL/GenBank/DDBJ databases">
        <title>NBRP : Genome information of microbial organism related human and environment.</title>
        <authorList>
            <person name="Hattori M."/>
            <person name="Oshima K."/>
            <person name="Inaba H."/>
            <person name="Suda W."/>
            <person name="Sakamoto M."/>
            <person name="Iino T."/>
            <person name="Kitahara M."/>
            <person name="Oshida Y."/>
            <person name="Iida T."/>
            <person name="Kudo T."/>
            <person name="Itoh T."/>
            <person name="Ohkuma M."/>
        </authorList>
    </citation>
    <scope>NUCLEOTIDE SEQUENCE [LARGE SCALE GENOMIC DNA]</scope>
    <source>
        <strain evidence="10 11">Hi-2</strain>
    </source>
</reference>
<dbReference type="GO" id="GO:0047804">
    <property type="term" value="F:cysteine-S-conjugate beta-lyase activity"/>
    <property type="evidence" value="ECO:0007669"/>
    <property type="project" value="UniProtKB-EC"/>
</dbReference>
<comment type="pathway">
    <text evidence="5">Amino-acid biosynthesis; L-methionine biosynthesis via de novo pathway; L-homocysteine from L-cystathionine: step 1/1.</text>
</comment>
<evidence type="ECO:0000256" key="7">
    <source>
        <dbReference type="ARBA" id="ARBA00047625"/>
    </source>
</evidence>
<dbReference type="InterPro" id="IPR000277">
    <property type="entry name" value="Cys/Met-Metab_PyrdxlP-dep_enz"/>
</dbReference>
<dbReference type="FunFam" id="3.40.640.10:FF:000046">
    <property type="entry name" value="Cystathionine gamma-lyase"/>
    <property type="match status" value="1"/>
</dbReference>
<protein>
    <submittedName>
        <fullName evidence="10">Cystathionine beta-lyase</fullName>
    </submittedName>
</protein>
<evidence type="ECO:0000256" key="8">
    <source>
        <dbReference type="PIRSR" id="PIRSR001434-2"/>
    </source>
</evidence>
<comment type="cofactor">
    <cofactor evidence="1 9">
        <name>pyridoxal 5'-phosphate</name>
        <dbReference type="ChEBI" id="CHEBI:597326"/>
    </cofactor>
</comment>
<evidence type="ECO:0000256" key="6">
    <source>
        <dbReference type="ARBA" id="ARBA00047517"/>
    </source>
</evidence>
<dbReference type="SUPFAM" id="SSF53383">
    <property type="entry name" value="PLP-dependent transferases"/>
    <property type="match status" value="1"/>
</dbReference>
<dbReference type="CDD" id="cd00614">
    <property type="entry name" value="CGS_like"/>
    <property type="match status" value="1"/>
</dbReference>
<evidence type="ECO:0000313" key="11">
    <source>
        <dbReference type="Proteomes" id="UP000322084"/>
    </source>
</evidence>
<evidence type="ECO:0000256" key="9">
    <source>
        <dbReference type="RuleBase" id="RU362118"/>
    </source>
</evidence>
<dbReference type="InterPro" id="IPR054542">
    <property type="entry name" value="Cys_met_metab_PP"/>
</dbReference>
<comment type="catalytic activity">
    <reaction evidence="6">
        <text>L,L-cystathionine + H2O = L-homocysteine + pyruvate + NH4(+)</text>
        <dbReference type="Rhea" id="RHEA:13965"/>
        <dbReference type="ChEBI" id="CHEBI:15361"/>
        <dbReference type="ChEBI" id="CHEBI:15377"/>
        <dbReference type="ChEBI" id="CHEBI:28938"/>
        <dbReference type="ChEBI" id="CHEBI:58161"/>
        <dbReference type="ChEBI" id="CHEBI:58199"/>
    </reaction>
</comment>
<keyword evidence="3 8" id="KW-0663">Pyridoxal phosphate</keyword>
<dbReference type="Gene3D" id="3.40.640.10">
    <property type="entry name" value="Type I PLP-dependent aspartate aminotransferase-like (Major domain)"/>
    <property type="match status" value="1"/>
</dbReference>
<dbReference type="NCBIfam" id="TIGR01324">
    <property type="entry name" value="cysta_beta_ly_B"/>
    <property type="match status" value="1"/>
</dbReference>
<comment type="catalytic activity">
    <reaction evidence="7">
        <text>an S-substituted L-cysteine + H2O = a thiol + pyruvate + NH4(+)</text>
        <dbReference type="Rhea" id="RHEA:18121"/>
        <dbReference type="ChEBI" id="CHEBI:15361"/>
        <dbReference type="ChEBI" id="CHEBI:15377"/>
        <dbReference type="ChEBI" id="CHEBI:28938"/>
        <dbReference type="ChEBI" id="CHEBI:29256"/>
        <dbReference type="ChEBI" id="CHEBI:58717"/>
        <dbReference type="EC" id="4.4.1.13"/>
    </reaction>
</comment>